<dbReference type="Proteomes" id="UP001236585">
    <property type="component" value="Chromosome"/>
</dbReference>
<gene>
    <name evidence="2" type="ORF">PT015_13330</name>
</gene>
<keyword evidence="3" id="KW-1185">Reference proteome</keyword>
<sequence length="227" mass="25068">MSAGHTRNLQPTEFLDWQHEAVQDFAATATRGAHSETDRAIALFTSVRDSIWYDPYTVSADPTSYRASTVASSERAYCIPKAVLLTAACRAVGIPALLGFADVRNHLQTDTLRERMGGSDVFVYHGYSLMLLDGAWVKATPAFNHELCARFGVAPIEFDGHNDALLHSFTADGAQHMEYLRDRGAFDDLPLTEILVALRAHYGNFIEQPRSCVDLFAREASPHQHAG</sequence>
<dbReference type="SUPFAM" id="SSF54001">
    <property type="entry name" value="Cysteine proteinases"/>
    <property type="match status" value="1"/>
</dbReference>
<reference evidence="2 3" key="1">
    <citation type="journal article" date="2023" name="Microbiol. Resour. Announc.">
        <title>Complete Genome Sequence of Mycobacterium wuenschmanii, a novel Nontuberculous Mycobacterium Isolated from a captive population of Amazon Milk Frogs.</title>
        <authorList>
            <person name="Hicks J."/>
            <person name="Zeineldin M."/>
            <person name="Ward H."/>
            <person name="Wuenschmann A."/>
            <person name="Camp P."/>
            <person name="Farrell D."/>
            <person name="Lehman K."/>
            <person name="Thacker T."/>
            <person name="Cuthbert E."/>
        </authorList>
    </citation>
    <scope>NUCLEOTIDE SEQUENCE [LARGE SCALE GENOMIC DNA]</scope>
    <source>
        <strain evidence="2 3">Wuenschmanii</strain>
    </source>
</reference>
<evidence type="ECO:0000313" key="3">
    <source>
        <dbReference type="Proteomes" id="UP001236585"/>
    </source>
</evidence>
<dbReference type="EMBL" id="CP126981">
    <property type="protein sequence ID" value="WIM85924.1"/>
    <property type="molecule type" value="Genomic_DNA"/>
</dbReference>
<accession>A0ABY8VQK8</accession>
<dbReference type="PANTHER" id="PTHR33490:SF3">
    <property type="entry name" value="CONSERVED INTEGRAL MEMBRANE PROTEIN"/>
    <property type="match status" value="1"/>
</dbReference>
<organism evidence="2 3">
    <name type="scientific">Candidatus Mycobacterium wuenschmannii</name>
    <dbReference type="NCBI Taxonomy" id="3027808"/>
    <lineage>
        <taxon>Bacteria</taxon>
        <taxon>Bacillati</taxon>
        <taxon>Actinomycetota</taxon>
        <taxon>Actinomycetes</taxon>
        <taxon>Mycobacteriales</taxon>
        <taxon>Mycobacteriaceae</taxon>
        <taxon>Mycobacterium</taxon>
    </lineage>
</organism>
<dbReference type="RefSeq" id="WP_285185007.1">
    <property type="nucleotide sequence ID" value="NZ_CP126981.1"/>
</dbReference>
<dbReference type="InterPro" id="IPR038765">
    <property type="entry name" value="Papain-like_cys_pep_sf"/>
</dbReference>
<dbReference type="Pfam" id="PF01841">
    <property type="entry name" value="Transglut_core"/>
    <property type="match status" value="1"/>
</dbReference>
<dbReference type="Gene3D" id="3.10.620.30">
    <property type="match status" value="1"/>
</dbReference>
<protein>
    <submittedName>
        <fullName evidence="2">Transglutaminase family protein</fullName>
    </submittedName>
</protein>
<name>A0ABY8VQK8_9MYCO</name>
<evidence type="ECO:0000259" key="1">
    <source>
        <dbReference type="Pfam" id="PF01841"/>
    </source>
</evidence>
<dbReference type="PANTHER" id="PTHR33490">
    <property type="entry name" value="BLR5614 PROTEIN-RELATED"/>
    <property type="match status" value="1"/>
</dbReference>
<evidence type="ECO:0000313" key="2">
    <source>
        <dbReference type="EMBL" id="WIM85924.1"/>
    </source>
</evidence>
<feature type="domain" description="Transglutaminase-like" evidence="1">
    <location>
        <begin position="24"/>
        <end position="140"/>
    </location>
</feature>
<dbReference type="InterPro" id="IPR002931">
    <property type="entry name" value="Transglutaminase-like"/>
</dbReference>
<proteinExistence type="predicted"/>